<organism evidence="1 2">
    <name type="scientific">Pyropia yezoensis</name>
    <name type="common">Susabi-nori</name>
    <name type="synonym">Porphyra yezoensis</name>
    <dbReference type="NCBI Taxonomy" id="2788"/>
    <lineage>
        <taxon>Eukaryota</taxon>
        <taxon>Rhodophyta</taxon>
        <taxon>Bangiophyceae</taxon>
        <taxon>Bangiales</taxon>
        <taxon>Bangiaceae</taxon>
        <taxon>Pyropia</taxon>
    </lineage>
</organism>
<reference evidence="1" key="1">
    <citation type="submission" date="2019-11" db="EMBL/GenBank/DDBJ databases">
        <title>Nori genome reveals adaptations in red seaweeds to the harsh intertidal environment.</title>
        <authorList>
            <person name="Wang D."/>
            <person name="Mao Y."/>
        </authorList>
    </citation>
    <scope>NUCLEOTIDE SEQUENCE</scope>
    <source>
        <tissue evidence="1">Gametophyte</tissue>
    </source>
</reference>
<evidence type="ECO:0000313" key="2">
    <source>
        <dbReference type="Proteomes" id="UP000798662"/>
    </source>
</evidence>
<proteinExistence type="predicted"/>
<dbReference type="Proteomes" id="UP000798662">
    <property type="component" value="Chromosome 1"/>
</dbReference>
<keyword evidence="2" id="KW-1185">Reference proteome</keyword>
<protein>
    <submittedName>
        <fullName evidence="1">Uncharacterized protein</fullName>
    </submittedName>
</protein>
<comment type="caution">
    <text evidence="1">The sequence shown here is derived from an EMBL/GenBank/DDBJ whole genome shotgun (WGS) entry which is preliminary data.</text>
</comment>
<dbReference type="EMBL" id="CM020618">
    <property type="protein sequence ID" value="KAK1859773.1"/>
    <property type="molecule type" value="Genomic_DNA"/>
</dbReference>
<sequence>MDADPLFHPAAGTFGGPLSSWAENGGGDSDDSCSEDVTVGFCVPHAGGYSRGDSSESKDRPDASGGSPLPSSAYPEVAAWLASQFHTSGDDGGDRTRRVVILEAATVARRLALYRRGGTPSTTSALSPRELTETDRVRLCGALVAHALRIQPVVDENVALSAGVNGLQPGPLVRLSHRPPVVFGSTDASRHELPARPSQSAIQLAENGGGSIYPSRHADAEPTTASAEPSSLHPVQPLLPGQAPAPVADVNDAPMMQNVEIRVRVAASVVADSDPIGPLTCSLRIAAVGLTVDGQLAVVDRRFRRASRVVGYFMDRLSVRLAAVPPPDRQVVVESVGGRGGFSASVGGISTITHGIAESRGRTVGATVGIGGEGGPIPSLSMTGEQSKNRTNEVSAETAQPAWEWTGNIRRRETAGDPVAARAALGNAPFPTYVEWTWSLVCWSTGMPYNAAEIFRKDVGSWPRLATSLAVPAQLNGVAELCTRMVIYNPADAPWSPQSASDGMEGAVGRGGWHPPHGDAPAGGLDALPRLSARRARGHLAAHLAPLLGAGLELAPPLPLLAFSPALLAVPPAPSALSAPSAPPRRRRRWRQRKRLVTFVVELAPSLVLHRQRFRRIRSEHVESERWPPVGSAPDVGVQRFRFRVEVKEGQRT</sequence>
<accession>A0ACC3BQA9</accession>
<gene>
    <name evidence="1" type="ORF">I4F81_002367</name>
</gene>
<evidence type="ECO:0000313" key="1">
    <source>
        <dbReference type="EMBL" id="KAK1859773.1"/>
    </source>
</evidence>
<name>A0ACC3BQA9_PYRYE</name>